<reference evidence="1" key="1">
    <citation type="submission" date="2022-04" db="EMBL/GenBank/DDBJ databases">
        <title>Genome of the entomopathogenic fungus Entomophthora muscae.</title>
        <authorList>
            <person name="Elya C."/>
            <person name="Lovett B.R."/>
            <person name="Lee E."/>
            <person name="Macias A.M."/>
            <person name="Hajek A.E."/>
            <person name="De Bivort B.L."/>
            <person name="Kasson M.T."/>
            <person name="De Fine Licht H.H."/>
            <person name="Stajich J.E."/>
        </authorList>
    </citation>
    <scope>NUCLEOTIDE SEQUENCE</scope>
    <source>
        <strain evidence="1">Berkeley</strain>
    </source>
</reference>
<proteinExistence type="predicted"/>
<evidence type="ECO:0000313" key="2">
    <source>
        <dbReference type="Proteomes" id="UP001165960"/>
    </source>
</evidence>
<evidence type="ECO:0000313" key="1">
    <source>
        <dbReference type="EMBL" id="KAJ9048795.1"/>
    </source>
</evidence>
<organism evidence="1 2">
    <name type="scientific">Entomophthora muscae</name>
    <dbReference type="NCBI Taxonomy" id="34485"/>
    <lineage>
        <taxon>Eukaryota</taxon>
        <taxon>Fungi</taxon>
        <taxon>Fungi incertae sedis</taxon>
        <taxon>Zoopagomycota</taxon>
        <taxon>Entomophthoromycotina</taxon>
        <taxon>Entomophthoromycetes</taxon>
        <taxon>Entomophthorales</taxon>
        <taxon>Entomophthoraceae</taxon>
        <taxon>Entomophthora</taxon>
    </lineage>
</organism>
<sequence length="75" mass="8252">MKEIPTAPPLPNVPPAQDFTTAVNYLVRIAPIVYMAFQAQPAFSVGVQLDSGMGCDTYHDYRNQGFNISHEILSP</sequence>
<dbReference type="EMBL" id="QTSX02007323">
    <property type="protein sequence ID" value="KAJ9048795.1"/>
    <property type="molecule type" value="Genomic_DNA"/>
</dbReference>
<comment type="caution">
    <text evidence="1">The sequence shown here is derived from an EMBL/GenBank/DDBJ whole genome shotgun (WGS) entry which is preliminary data.</text>
</comment>
<name>A0ACC2RFF5_9FUNG</name>
<accession>A0ACC2RFF5</accession>
<protein>
    <submittedName>
        <fullName evidence="1">Uncharacterized protein</fullName>
    </submittedName>
</protein>
<keyword evidence="2" id="KW-1185">Reference proteome</keyword>
<gene>
    <name evidence="1" type="ORF">DSO57_1031277</name>
</gene>
<dbReference type="Proteomes" id="UP001165960">
    <property type="component" value="Unassembled WGS sequence"/>
</dbReference>